<protein>
    <submittedName>
        <fullName evidence="1">Uncharacterized protein</fullName>
    </submittedName>
</protein>
<dbReference type="AlphaFoldDB" id="A0A369NEB0"/>
<proteinExistence type="predicted"/>
<sequence length="156" mass="17307">MELTVLSDDGQNVRVAEMTCGTCARKASYYCDVTTWAVGDGDECSVPPEFGGMSWEPKTCGTCAEWVRVFLDDGVCSMQGVSGDCDDRDNYVVTARSDECSSPAYYRKRGDSVELVALDMLDEILEWDSRHPDEMPDAGDESKCYASRLRRLGVIR</sequence>
<name>A0A369NEB0_EGGLN</name>
<dbReference type="Proteomes" id="UP000253857">
    <property type="component" value="Unassembled WGS sequence"/>
</dbReference>
<gene>
    <name evidence="1" type="ORF">C1871_00870</name>
</gene>
<dbReference type="EMBL" id="PPTY01000001">
    <property type="protein sequence ID" value="RDB89052.1"/>
    <property type="molecule type" value="Genomic_DNA"/>
</dbReference>
<reference evidence="1 2" key="1">
    <citation type="journal article" date="2018" name="Elife">
        <title>Discovery and characterization of a prevalent human gut bacterial enzyme sufficient for the inactivation of a family of plant toxins.</title>
        <authorList>
            <person name="Koppel N."/>
            <person name="Bisanz J.E."/>
            <person name="Pandelia M.E."/>
            <person name="Turnbaugh P.J."/>
            <person name="Balskus E.P."/>
        </authorList>
    </citation>
    <scope>NUCLEOTIDE SEQUENCE [LARGE SCALE GENOMIC DNA]</scope>
    <source>
        <strain evidence="1 2">FAA1-1-60AUCSF</strain>
    </source>
</reference>
<evidence type="ECO:0000313" key="2">
    <source>
        <dbReference type="Proteomes" id="UP000253857"/>
    </source>
</evidence>
<dbReference type="RefSeq" id="WP_035585320.1">
    <property type="nucleotide sequence ID" value="NZ_PPTY01000001.1"/>
</dbReference>
<comment type="caution">
    <text evidence="1">The sequence shown here is derived from an EMBL/GenBank/DDBJ whole genome shotgun (WGS) entry which is preliminary data.</text>
</comment>
<accession>A0A369NEB0</accession>
<organism evidence="1 2">
    <name type="scientific">Eggerthella lenta</name>
    <name type="common">Eubacterium lentum</name>
    <dbReference type="NCBI Taxonomy" id="84112"/>
    <lineage>
        <taxon>Bacteria</taxon>
        <taxon>Bacillati</taxon>
        <taxon>Actinomycetota</taxon>
        <taxon>Coriobacteriia</taxon>
        <taxon>Eggerthellales</taxon>
        <taxon>Eggerthellaceae</taxon>
        <taxon>Eggerthella</taxon>
    </lineage>
</organism>
<evidence type="ECO:0000313" key="1">
    <source>
        <dbReference type="EMBL" id="RDB89052.1"/>
    </source>
</evidence>